<protein>
    <recommendedName>
        <fullName evidence="8">Mediator complex subunit Med12 LCEWAV-domain domain-containing protein</fullName>
    </recommendedName>
</protein>
<dbReference type="GO" id="GO:0016592">
    <property type="term" value="C:mediator complex"/>
    <property type="evidence" value="ECO:0007669"/>
    <property type="project" value="TreeGrafter"/>
</dbReference>
<evidence type="ECO:0000256" key="4">
    <source>
        <dbReference type="ARBA" id="ARBA00023015"/>
    </source>
</evidence>
<feature type="non-terminal residue" evidence="9">
    <location>
        <position position="962"/>
    </location>
</feature>
<reference evidence="9" key="1">
    <citation type="submission" date="2014-05" db="EMBL/GenBank/DDBJ databases">
        <authorList>
            <person name="Chronopoulou M."/>
        </authorList>
    </citation>
    <scope>NUCLEOTIDE SEQUENCE</scope>
    <source>
        <tissue evidence="9">Whole organism</tissue>
    </source>
</reference>
<comment type="similarity">
    <text evidence="2">Belongs to the Mediator complex subunit 12 family.</text>
</comment>
<evidence type="ECO:0000313" key="9">
    <source>
        <dbReference type="EMBL" id="CDW45911.1"/>
    </source>
</evidence>
<keyword evidence="4" id="KW-0805">Transcription regulation</keyword>
<dbReference type="PANTHER" id="PTHR46007:SF11">
    <property type="entry name" value="MEDIATOR OF RNA POLYMERASE II TRANSCRIPTION SUBUNIT 12"/>
    <property type="match status" value="1"/>
</dbReference>
<proteinExistence type="inferred from homology"/>
<dbReference type="GO" id="GO:0003713">
    <property type="term" value="F:transcription coactivator activity"/>
    <property type="evidence" value="ECO:0007669"/>
    <property type="project" value="TreeGrafter"/>
</dbReference>
<dbReference type="PANTHER" id="PTHR46007">
    <property type="entry name" value="MEDIATOR OF RNA POLYMERASE II TRANSCRIPTION SUBUNIT 12"/>
    <property type="match status" value="1"/>
</dbReference>
<evidence type="ECO:0000256" key="1">
    <source>
        <dbReference type="ARBA" id="ARBA00004123"/>
    </source>
</evidence>
<organism evidence="9">
    <name type="scientific">Lepeophtheirus salmonis</name>
    <name type="common">Salmon louse</name>
    <name type="synonym">Caligus salmonis</name>
    <dbReference type="NCBI Taxonomy" id="72036"/>
    <lineage>
        <taxon>Eukaryota</taxon>
        <taxon>Metazoa</taxon>
        <taxon>Ecdysozoa</taxon>
        <taxon>Arthropoda</taxon>
        <taxon>Crustacea</taxon>
        <taxon>Multicrustacea</taxon>
        <taxon>Hexanauplia</taxon>
        <taxon>Copepoda</taxon>
        <taxon>Siphonostomatoida</taxon>
        <taxon>Caligidae</taxon>
        <taxon>Lepeophtheirus</taxon>
    </lineage>
</organism>
<dbReference type="GO" id="GO:0045944">
    <property type="term" value="P:positive regulation of transcription by RNA polymerase II"/>
    <property type="evidence" value="ECO:0007669"/>
    <property type="project" value="TreeGrafter"/>
</dbReference>
<evidence type="ECO:0000256" key="3">
    <source>
        <dbReference type="ARBA" id="ARBA00022491"/>
    </source>
</evidence>
<dbReference type="AlphaFoldDB" id="A0A0K2V7K6"/>
<evidence type="ECO:0000256" key="6">
    <source>
        <dbReference type="ARBA" id="ARBA00023163"/>
    </source>
</evidence>
<dbReference type="InterPro" id="IPR051647">
    <property type="entry name" value="Mediator_comp_sub12"/>
</dbReference>
<dbReference type="Pfam" id="PF12145">
    <property type="entry name" value="Med12-LCEWAV"/>
    <property type="match status" value="1"/>
</dbReference>
<evidence type="ECO:0000256" key="2">
    <source>
        <dbReference type="ARBA" id="ARBA00010289"/>
    </source>
</evidence>
<keyword evidence="3" id="KW-0678">Repressor</keyword>
<accession>A0A0K2V7K6</accession>
<comment type="subcellular location">
    <subcellularLocation>
        <location evidence="1">Nucleus</location>
    </subcellularLocation>
</comment>
<keyword evidence="7" id="KW-0539">Nucleus</keyword>
<feature type="domain" description="Mediator complex subunit Med12 LCEWAV-domain" evidence="8">
    <location>
        <begin position="122"/>
        <end position="505"/>
    </location>
</feature>
<evidence type="ECO:0000256" key="7">
    <source>
        <dbReference type="ARBA" id="ARBA00023242"/>
    </source>
</evidence>
<dbReference type="EMBL" id="HACA01028550">
    <property type="protein sequence ID" value="CDW45911.1"/>
    <property type="molecule type" value="Transcribed_RNA"/>
</dbReference>
<name>A0A0K2V7K6_LEPSM</name>
<dbReference type="InterPro" id="IPR021990">
    <property type="entry name" value="Mediator_Med12_LCEWAV"/>
</dbReference>
<evidence type="ECO:0000259" key="8">
    <source>
        <dbReference type="Pfam" id="PF12145"/>
    </source>
</evidence>
<keyword evidence="5" id="KW-0010">Activator</keyword>
<dbReference type="OrthoDB" id="20828at2759"/>
<evidence type="ECO:0000256" key="5">
    <source>
        <dbReference type="ARBA" id="ARBA00023159"/>
    </source>
</evidence>
<sequence length="962" mass="109667">MGVPVRRAVWLIKMTAAYHTSMSETNKTKKRIFLPDPGLEWTQALTKFMREQLNDISADTSLELSMKQWTYACELSEYMYNEGLLDRQEFLQWILDLLEKSRYHDEPQFKLTIPLVLQYLKEFTLSEVLCRKLAFQSAKKIAQLLNDTDVGNGGKELLFSPTTNTSSAETAISRPLAANFVELLNDPLNRFSILSLSTILQVIVVDCPTSLVWNYFGDNKTPSCLLGSPLDLLPGVMPSVLPMPPGPNNSTTRQLIRQSEVLIKDRSTAVEVRWSTGGRGSYHSKTSNNISATLSILEDLDSYCFEKMDSASNTLESLYSRLFKGNNNINESTNDIYDYKGSECRDLEDPIIVHTLCTWAVTSKRSGDHRAFVVAKILEQKQIELLSRDNEEHNIDADSSMVENSIHEDNNYLFQSQLLYYLDNDAPTMSSNKQEFSNLILLFYELIAHDVFSHDQYMCTLISRGDLNNPLVDNSFSKSIKEDGEERKINEDITSIVNEIKVGNQLGEASINKELDASLYSRHWQYTYHFPLPQDDSYIHDCNQRHVLLYGAGKVKDDAARNCKKLSKELLKLFSKKLSIDVSDGGKAKKQAKSEFLFESVTQKFQSLSYYDQHSISHQCGQTIVETLSVFCNLNGSYLPISDYVLFLFDLAGLSLNIQGLLDWCLLILKELPGVENQLIERSSYLIRIYSTTLALYIVSVLRRYHSIFILNPSDVTTVFDYLCKIVFRTKISDGPTERKSFIDYNSAEWCILAYLYDLSCNYSLFKNRDRFQDLKRLFSVSMDPSEATYSLTDRRFGFEFISNPRKKIDSTVKQMENPKNRYNFVCNVIIEVCECNDTEKLNDLAILCCEFTAQCHFLSSEWLGALTSLCNAGASNAYADLLHSVNIRDPSIYNRIGIFISILIARYCFQLQSFVISVAIPSLLKAWDDVKDNSPTKNESEIGARVSCHLLLRLFKGIEPF</sequence>
<keyword evidence="6" id="KW-0804">Transcription</keyword>